<dbReference type="AlphaFoldDB" id="A0A6J7CWK0"/>
<evidence type="ECO:0000313" key="1">
    <source>
        <dbReference type="EMBL" id="CAB4862366.1"/>
    </source>
</evidence>
<protein>
    <submittedName>
        <fullName evidence="1">Unannotated protein</fullName>
    </submittedName>
</protein>
<reference evidence="1" key="1">
    <citation type="submission" date="2020-05" db="EMBL/GenBank/DDBJ databases">
        <authorList>
            <person name="Chiriac C."/>
            <person name="Salcher M."/>
            <person name="Ghai R."/>
            <person name="Kavagutti S V."/>
        </authorList>
    </citation>
    <scope>NUCLEOTIDE SEQUENCE</scope>
</reference>
<proteinExistence type="predicted"/>
<accession>A0A6J7CWK0</accession>
<dbReference type="EMBL" id="CAFBLH010000011">
    <property type="protein sequence ID" value="CAB4862366.1"/>
    <property type="molecule type" value="Genomic_DNA"/>
</dbReference>
<name>A0A6J7CWK0_9ZZZZ</name>
<organism evidence="1">
    <name type="scientific">freshwater metagenome</name>
    <dbReference type="NCBI Taxonomy" id="449393"/>
    <lineage>
        <taxon>unclassified sequences</taxon>
        <taxon>metagenomes</taxon>
        <taxon>ecological metagenomes</taxon>
    </lineage>
</organism>
<sequence>MSTQIPTTVADVINLLLPEFPSLATITTATTGTPGVAGINPSLVRAFRSFKYRTDAKDVDQEFESLSDIDDATQDLKSLYDLLFLDSWHNYEDSLKILEIGVRIAKPNSIILVHDCLARTSSLSADFVPGSWSGVTCFVFREFAKQVNREWFVLDSDFGVGVLGPEINTKESMPHSINLEILKQSEPENLEQFQSNPRGFMRGILSTDFQKALHLIKAGESPQNLVDNSEIPEIDEDDIQNRIQELEAELNLIKNSRIWKLTSFYRWLRK</sequence>
<gene>
    <name evidence="1" type="ORF">UFOPK3342_00494</name>
</gene>
<dbReference type="Pfam" id="PF13578">
    <property type="entry name" value="Methyltransf_24"/>
    <property type="match status" value="1"/>
</dbReference>